<dbReference type="EMBL" id="JAVDQF010000001">
    <property type="protein sequence ID" value="MDR6268030.1"/>
    <property type="molecule type" value="Genomic_DNA"/>
</dbReference>
<proteinExistence type="predicted"/>
<evidence type="ECO:0000313" key="1">
    <source>
        <dbReference type="EMBL" id="MDR6268030.1"/>
    </source>
</evidence>
<evidence type="ECO:0000313" key="2">
    <source>
        <dbReference type="Proteomes" id="UP001185069"/>
    </source>
</evidence>
<accession>A0ABU1J7D4</accession>
<sequence>MPTPRRKRTALSLLTAAGSGVLELLLAACSATGSTLLNN</sequence>
<organism evidence="1 2">
    <name type="scientific">Arthrobacter russicus</name>
    <dbReference type="NCBI Taxonomy" id="172040"/>
    <lineage>
        <taxon>Bacteria</taxon>
        <taxon>Bacillati</taxon>
        <taxon>Actinomycetota</taxon>
        <taxon>Actinomycetes</taxon>
        <taxon>Micrococcales</taxon>
        <taxon>Micrococcaceae</taxon>
        <taxon>Arthrobacter</taxon>
    </lineage>
</organism>
<dbReference type="Proteomes" id="UP001185069">
    <property type="component" value="Unassembled WGS sequence"/>
</dbReference>
<name>A0ABU1J7D4_9MICC</name>
<reference evidence="1 2" key="1">
    <citation type="submission" date="2023-07" db="EMBL/GenBank/DDBJ databases">
        <title>Sequencing the genomes of 1000 actinobacteria strains.</title>
        <authorList>
            <person name="Klenk H.-P."/>
        </authorList>
    </citation>
    <scope>NUCLEOTIDE SEQUENCE [LARGE SCALE GENOMIC DNA]</scope>
    <source>
        <strain evidence="1 2">DSM 14555</strain>
    </source>
</reference>
<gene>
    <name evidence="1" type="ORF">JOE69_000268</name>
</gene>
<protein>
    <submittedName>
        <fullName evidence="1">Uncharacterized protein</fullName>
    </submittedName>
</protein>
<comment type="caution">
    <text evidence="1">The sequence shown here is derived from an EMBL/GenBank/DDBJ whole genome shotgun (WGS) entry which is preliminary data.</text>
</comment>
<keyword evidence="2" id="KW-1185">Reference proteome</keyword>